<evidence type="ECO:0000313" key="2">
    <source>
        <dbReference type="EMBL" id="MCW3783656.1"/>
    </source>
</evidence>
<accession>A0ABT3J7L7</accession>
<dbReference type="Pfam" id="PF12806">
    <property type="entry name" value="Acyl-CoA_dh_C"/>
    <property type="match status" value="1"/>
</dbReference>
<sequence>MANATVFLDAFGHVVIGWIWLWQATLAEAKLADPHLSATEKRFYLGKRQTCRYFCLHELPPAVTCLALCETLNSVALNCGADIFSE</sequence>
<proteinExistence type="predicted"/>
<evidence type="ECO:0000259" key="1">
    <source>
        <dbReference type="Pfam" id="PF12806"/>
    </source>
</evidence>
<evidence type="ECO:0000313" key="3">
    <source>
        <dbReference type="Proteomes" id="UP001207582"/>
    </source>
</evidence>
<dbReference type="Proteomes" id="UP001207582">
    <property type="component" value="Unassembled WGS sequence"/>
</dbReference>
<organism evidence="2 3">
    <name type="scientific">Defluviimonas salinarum</name>
    <dbReference type="NCBI Taxonomy" id="2992147"/>
    <lineage>
        <taxon>Bacteria</taxon>
        <taxon>Pseudomonadati</taxon>
        <taxon>Pseudomonadota</taxon>
        <taxon>Alphaproteobacteria</taxon>
        <taxon>Rhodobacterales</taxon>
        <taxon>Paracoccaceae</taxon>
        <taxon>Albidovulum</taxon>
    </lineage>
</organism>
<comment type="caution">
    <text evidence="2">The sequence shown here is derived from an EMBL/GenBank/DDBJ whole genome shotgun (WGS) entry which is preliminary data.</text>
</comment>
<dbReference type="EMBL" id="JAPDOG010000022">
    <property type="protein sequence ID" value="MCW3783656.1"/>
    <property type="molecule type" value="Genomic_DNA"/>
</dbReference>
<protein>
    <submittedName>
        <fullName evidence="2">Acyl-CoA dehydrogenase C-terminal domain-containing protein</fullName>
    </submittedName>
</protein>
<gene>
    <name evidence="2" type="ORF">OM960_19140</name>
</gene>
<name>A0ABT3J7L7_9RHOB</name>
<dbReference type="RefSeq" id="WP_264773101.1">
    <property type="nucleotide sequence ID" value="NZ_JAPDOG010000022.1"/>
</dbReference>
<feature type="domain" description="Acetyl-CoA dehydrogenase-like C-terminal" evidence="1">
    <location>
        <begin position="2"/>
        <end position="74"/>
    </location>
</feature>
<reference evidence="2 3" key="1">
    <citation type="submission" date="2022-10" db="EMBL/GenBank/DDBJ databases">
        <title>Defluviimonas sp. CAU 1641 isolated from mud.</title>
        <authorList>
            <person name="Kim W."/>
        </authorList>
    </citation>
    <scope>NUCLEOTIDE SEQUENCE [LARGE SCALE GENOMIC DNA]</scope>
    <source>
        <strain evidence="2 3">CAU 1641</strain>
    </source>
</reference>
<dbReference type="InterPro" id="IPR025878">
    <property type="entry name" value="Acyl-CoA_dh-like_C_dom"/>
</dbReference>
<keyword evidence="3" id="KW-1185">Reference proteome</keyword>